<name>A0ABQ0L860_MYCCL</name>
<protein>
    <submittedName>
        <fullName evidence="1">Uncharacterized protein</fullName>
    </submittedName>
</protein>
<gene>
    <name evidence="1" type="ORF">MCHLO_04148</name>
</gene>
<evidence type="ECO:0000313" key="1">
    <source>
        <dbReference type="EMBL" id="GAT46644.1"/>
    </source>
</evidence>
<accession>A0ABQ0L860</accession>
<keyword evidence="2" id="KW-1185">Reference proteome</keyword>
<sequence>MPPTPAYDFQQQGVWLLPHYTPSSPTTCLPKSGTLCMLAADASKSFPKYHTPTSHSPLPTTRPKERHPLHLSGGRVVMLFSPHPCLSYTATHPSTDTVRHGLQGGKGFQAFVEAILPSKVYSLRHAPRAAPLDADAHKPGQTVVDPNIVDIDTMATARGLRLTCK</sequence>
<proteinExistence type="predicted"/>
<organism evidence="1 2">
    <name type="scientific">Mycena chlorophos</name>
    <name type="common">Agaric fungus</name>
    <name type="synonym">Agaricus chlorophos</name>
    <dbReference type="NCBI Taxonomy" id="658473"/>
    <lineage>
        <taxon>Eukaryota</taxon>
        <taxon>Fungi</taxon>
        <taxon>Dikarya</taxon>
        <taxon>Basidiomycota</taxon>
        <taxon>Agaricomycotina</taxon>
        <taxon>Agaricomycetes</taxon>
        <taxon>Agaricomycetidae</taxon>
        <taxon>Agaricales</taxon>
        <taxon>Marasmiineae</taxon>
        <taxon>Mycenaceae</taxon>
        <taxon>Mycena</taxon>
    </lineage>
</organism>
<evidence type="ECO:0000313" key="2">
    <source>
        <dbReference type="Proteomes" id="UP000815677"/>
    </source>
</evidence>
<dbReference type="Proteomes" id="UP000815677">
    <property type="component" value="Unassembled WGS sequence"/>
</dbReference>
<reference evidence="1" key="1">
    <citation type="submission" date="2014-09" db="EMBL/GenBank/DDBJ databases">
        <title>Genome sequence of the luminous mushroom Mycena chlorophos for searching fungal bioluminescence genes.</title>
        <authorList>
            <person name="Tanaka Y."/>
            <person name="Kasuga D."/>
            <person name="Oba Y."/>
            <person name="Hase S."/>
            <person name="Sato K."/>
            <person name="Oba Y."/>
            <person name="Sakakibara Y."/>
        </authorList>
    </citation>
    <scope>NUCLEOTIDE SEQUENCE</scope>
</reference>
<dbReference type="EMBL" id="DF842655">
    <property type="protein sequence ID" value="GAT46644.1"/>
    <property type="molecule type" value="Genomic_DNA"/>
</dbReference>